<dbReference type="AlphaFoldDB" id="A0A921U2W0"/>
<gene>
    <name evidence="1" type="ORF">BDA96_10G341000</name>
</gene>
<protein>
    <submittedName>
        <fullName evidence="1">Uncharacterized protein</fullName>
    </submittedName>
</protein>
<sequence>MKLASSSYLGFPCIYCLSSKEGEGEGARELVPPLDLCFSGRPARSHGKISHRSS</sequence>
<comment type="caution">
    <text evidence="1">The sequence shown here is derived from an EMBL/GenBank/DDBJ whole genome shotgun (WGS) entry which is preliminary data.</text>
</comment>
<reference evidence="1" key="2">
    <citation type="submission" date="2020-10" db="EMBL/GenBank/DDBJ databases">
        <authorList>
            <person name="Cooper E.A."/>
            <person name="Brenton Z.W."/>
            <person name="Flinn B.S."/>
            <person name="Jenkins J."/>
            <person name="Shu S."/>
            <person name="Flowers D."/>
            <person name="Luo F."/>
            <person name="Wang Y."/>
            <person name="Xia P."/>
            <person name="Barry K."/>
            <person name="Daum C."/>
            <person name="Lipzen A."/>
            <person name="Yoshinaga Y."/>
            <person name="Schmutz J."/>
            <person name="Saski C."/>
            <person name="Vermerris W."/>
            <person name="Kresovich S."/>
        </authorList>
    </citation>
    <scope>NUCLEOTIDE SEQUENCE</scope>
</reference>
<dbReference type="Proteomes" id="UP000807115">
    <property type="component" value="Chromosome 10"/>
</dbReference>
<reference evidence="1" key="1">
    <citation type="journal article" date="2019" name="BMC Genomics">
        <title>A new reference genome for Sorghum bicolor reveals high levels of sequence similarity between sweet and grain genotypes: implications for the genetics of sugar metabolism.</title>
        <authorList>
            <person name="Cooper E.A."/>
            <person name="Brenton Z.W."/>
            <person name="Flinn B.S."/>
            <person name="Jenkins J."/>
            <person name="Shu S."/>
            <person name="Flowers D."/>
            <person name="Luo F."/>
            <person name="Wang Y."/>
            <person name="Xia P."/>
            <person name="Barry K."/>
            <person name="Daum C."/>
            <person name="Lipzen A."/>
            <person name="Yoshinaga Y."/>
            <person name="Schmutz J."/>
            <person name="Saski C."/>
            <person name="Vermerris W."/>
            <person name="Kresovich S."/>
        </authorList>
    </citation>
    <scope>NUCLEOTIDE SEQUENCE</scope>
</reference>
<organism evidence="1 2">
    <name type="scientific">Sorghum bicolor</name>
    <name type="common">Sorghum</name>
    <name type="synonym">Sorghum vulgare</name>
    <dbReference type="NCBI Taxonomy" id="4558"/>
    <lineage>
        <taxon>Eukaryota</taxon>
        <taxon>Viridiplantae</taxon>
        <taxon>Streptophyta</taxon>
        <taxon>Embryophyta</taxon>
        <taxon>Tracheophyta</taxon>
        <taxon>Spermatophyta</taxon>
        <taxon>Magnoliopsida</taxon>
        <taxon>Liliopsida</taxon>
        <taxon>Poales</taxon>
        <taxon>Poaceae</taxon>
        <taxon>PACMAD clade</taxon>
        <taxon>Panicoideae</taxon>
        <taxon>Andropogonodae</taxon>
        <taxon>Andropogoneae</taxon>
        <taxon>Sorghinae</taxon>
        <taxon>Sorghum</taxon>
    </lineage>
</organism>
<proteinExistence type="predicted"/>
<evidence type="ECO:0000313" key="2">
    <source>
        <dbReference type="Proteomes" id="UP000807115"/>
    </source>
</evidence>
<accession>A0A921U2W0</accession>
<dbReference type="EMBL" id="CM027689">
    <property type="protein sequence ID" value="KAG0516193.1"/>
    <property type="molecule type" value="Genomic_DNA"/>
</dbReference>
<evidence type="ECO:0000313" key="1">
    <source>
        <dbReference type="EMBL" id="KAG0516193.1"/>
    </source>
</evidence>
<name>A0A921U2W0_SORBI</name>